<dbReference type="PIRSF" id="PIRSF005572">
    <property type="entry name" value="NifS"/>
    <property type="match status" value="1"/>
</dbReference>
<keyword evidence="8" id="KW-0808">Transferase</keyword>
<dbReference type="GO" id="GO:0008483">
    <property type="term" value="F:transaminase activity"/>
    <property type="evidence" value="ECO:0007669"/>
    <property type="project" value="UniProtKB-KW"/>
</dbReference>
<dbReference type="Gene3D" id="3.90.1150.10">
    <property type="entry name" value="Aspartate Aminotransferase, domain 1"/>
    <property type="match status" value="1"/>
</dbReference>
<dbReference type="InterPro" id="IPR016454">
    <property type="entry name" value="Cysteine_dSase"/>
</dbReference>
<keyword evidence="8" id="KW-0032">Aminotransferase</keyword>
<dbReference type="PANTHER" id="PTHR43586">
    <property type="entry name" value="CYSTEINE DESULFURASE"/>
    <property type="match status" value="1"/>
</dbReference>
<dbReference type="PROSITE" id="PS00595">
    <property type="entry name" value="AA_TRANSFER_CLASS_5"/>
    <property type="match status" value="1"/>
</dbReference>
<evidence type="ECO:0000256" key="3">
    <source>
        <dbReference type="ARBA" id="ARBA00012239"/>
    </source>
</evidence>
<dbReference type="InterPro" id="IPR000192">
    <property type="entry name" value="Aminotrans_V_dom"/>
</dbReference>
<dbReference type="Gene3D" id="3.40.640.10">
    <property type="entry name" value="Type I PLP-dependent aspartate aminotransferase-like (Major domain)"/>
    <property type="match status" value="1"/>
</dbReference>
<evidence type="ECO:0000259" key="7">
    <source>
        <dbReference type="Pfam" id="PF00266"/>
    </source>
</evidence>
<gene>
    <name evidence="8" type="ORF">DWY99_09410</name>
</gene>
<dbReference type="EMBL" id="QRTC01000036">
    <property type="protein sequence ID" value="RGQ38971.1"/>
    <property type="molecule type" value="Genomic_DNA"/>
</dbReference>
<feature type="domain" description="Aminotransferase class V" evidence="7">
    <location>
        <begin position="2"/>
        <end position="369"/>
    </location>
</feature>
<evidence type="ECO:0000256" key="6">
    <source>
        <dbReference type="RuleBase" id="RU004504"/>
    </source>
</evidence>
<accession>A0A412AW74</accession>
<dbReference type="InterPro" id="IPR015424">
    <property type="entry name" value="PyrdxlP-dep_Trfase"/>
</dbReference>
<protein>
    <recommendedName>
        <fullName evidence="3">cysteine desulfurase</fullName>
        <ecNumber evidence="3">2.8.1.7</ecNumber>
    </recommendedName>
</protein>
<evidence type="ECO:0000313" key="9">
    <source>
        <dbReference type="Proteomes" id="UP000284751"/>
    </source>
</evidence>
<comment type="catalytic activity">
    <reaction evidence="5">
        <text>(sulfur carrier)-H + L-cysteine = (sulfur carrier)-SH + L-alanine</text>
        <dbReference type="Rhea" id="RHEA:43892"/>
        <dbReference type="Rhea" id="RHEA-COMP:14737"/>
        <dbReference type="Rhea" id="RHEA-COMP:14739"/>
        <dbReference type="ChEBI" id="CHEBI:29917"/>
        <dbReference type="ChEBI" id="CHEBI:35235"/>
        <dbReference type="ChEBI" id="CHEBI:57972"/>
        <dbReference type="ChEBI" id="CHEBI:64428"/>
        <dbReference type="EC" id="2.8.1.7"/>
    </reaction>
</comment>
<name>A0A412AW74_9FIRM</name>
<dbReference type="PANTHER" id="PTHR43586:SF4">
    <property type="entry name" value="ISOPENICILLIN N EPIMERASE"/>
    <property type="match status" value="1"/>
</dbReference>
<dbReference type="InterPro" id="IPR015422">
    <property type="entry name" value="PyrdxlP-dep_Trfase_small"/>
</dbReference>
<dbReference type="Proteomes" id="UP000284751">
    <property type="component" value="Unassembled WGS sequence"/>
</dbReference>
<dbReference type="Pfam" id="PF00266">
    <property type="entry name" value="Aminotran_5"/>
    <property type="match status" value="1"/>
</dbReference>
<dbReference type="InterPro" id="IPR015421">
    <property type="entry name" value="PyrdxlP-dep_Trfase_major"/>
</dbReference>
<dbReference type="GO" id="GO:0031071">
    <property type="term" value="F:cysteine desulfurase activity"/>
    <property type="evidence" value="ECO:0007669"/>
    <property type="project" value="UniProtKB-EC"/>
</dbReference>
<comment type="caution">
    <text evidence="8">The sequence shown here is derived from an EMBL/GenBank/DDBJ whole genome shotgun (WGS) entry which is preliminary data.</text>
</comment>
<proteinExistence type="inferred from homology"/>
<evidence type="ECO:0000256" key="2">
    <source>
        <dbReference type="ARBA" id="ARBA00010447"/>
    </source>
</evidence>
<evidence type="ECO:0000256" key="5">
    <source>
        <dbReference type="ARBA" id="ARBA00050776"/>
    </source>
</evidence>
<dbReference type="InterPro" id="IPR020578">
    <property type="entry name" value="Aminotrans_V_PyrdxlP_BS"/>
</dbReference>
<dbReference type="SUPFAM" id="SSF53383">
    <property type="entry name" value="PLP-dependent transferases"/>
    <property type="match status" value="1"/>
</dbReference>
<keyword evidence="4" id="KW-0663">Pyridoxal phosphate</keyword>
<evidence type="ECO:0000256" key="4">
    <source>
        <dbReference type="ARBA" id="ARBA00022898"/>
    </source>
</evidence>
<organism evidence="8 9">
    <name type="scientific">[Clostridium] leptum</name>
    <dbReference type="NCBI Taxonomy" id="1535"/>
    <lineage>
        <taxon>Bacteria</taxon>
        <taxon>Bacillati</taxon>
        <taxon>Bacillota</taxon>
        <taxon>Clostridia</taxon>
        <taxon>Eubacteriales</taxon>
        <taxon>Oscillospiraceae</taxon>
        <taxon>Oscillospiraceae incertae sedis</taxon>
    </lineage>
</organism>
<dbReference type="AlphaFoldDB" id="A0A412AW74"/>
<dbReference type="NCBIfam" id="TIGR01977">
    <property type="entry name" value="am_tr_V_EF2568"/>
    <property type="match status" value="1"/>
</dbReference>
<sequence length="380" mass="41156">MIYFDNAATTYPKPMAVTNAVRTALQKYGANPGRSGHKMSMAAAEEEYRCRVAAANLFHAEGPENVAFTLNCTYAINIVLKGLLKPGDHVVVSCLEHNAVMRPLEALRQQGVSYTQAQVVPGDSDATLDGFRKALNAKTKLIVCMHASNVWGIRLPIERISAMGKEYGVPILVDAAQTAGILPIDVQDSRIDYLCVAGHKGLYGPMGTGLLITPNGDKLSTIIEGGTGTSSISLIQPGTMPDRMESGTPNMPGIAGLRAGIEYVSKIKPETIAKHEQRLMLRLYDKLSSIKKVKLFMPRPEFPAFVPLLSFNIADIPSEETAAQLNQHQIFVRAGIHCAPEAHKFAGTLKTGTVRVCPSVFSKEQEIDFLVNVVGKIAKK</sequence>
<dbReference type="InterPro" id="IPR010969">
    <property type="entry name" value="Cys_dSase-rel_unknwn_funct"/>
</dbReference>
<dbReference type="EC" id="2.8.1.7" evidence="3"/>
<evidence type="ECO:0000256" key="1">
    <source>
        <dbReference type="ARBA" id="ARBA00001933"/>
    </source>
</evidence>
<reference evidence="8 9" key="1">
    <citation type="submission" date="2018-08" db="EMBL/GenBank/DDBJ databases">
        <title>A genome reference for cultivated species of the human gut microbiota.</title>
        <authorList>
            <person name="Zou Y."/>
            <person name="Xue W."/>
            <person name="Luo G."/>
        </authorList>
    </citation>
    <scope>NUCLEOTIDE SEQUENCE [LARGE SCALE GENOMIC DNA]</scope>
    <source>
        <strain evidence="8 9">AF28-26</strain>
    </source>
</reference>
<comment type="cofactor">
    <cofactor evidence="1 6">
        <name>pyridoxal 5'-phosphate</name>
        <dbReference type="ChEBI" id="CHEBI:597326"/>
    </cofactor>
</comment>
<evidence type="ECO:0000313" key="8">
    <source>
        <dbReference type="EMBL" id="RGQ38971.1"/>
    </source>
</evidence>
<comment type="similarity">
    <text evidence="2">Belongs to the class-V pyridoxal-phosphate-dependent aminotransferase family. Csd subfamily.</text>
</comment>